<proteinExistence type="predicted"/>
<dbReference type="Pfam" id="PF09324">
    <property type="entry name" value="Sec7-like_HDS"/>
    <property type="match status" value="1"/>
</dbReference>
<dbReference type="OrthoDB" id="294853at2759"/>
<dbReference type="Proteomes" id="UP001152795">
    <property type="component" value="Unassembled WGS sequence"/>
</dbReference>
<keyword evidence="3" id="KW-1185">Reference proteome</keyword>
<dbReference type="EMBL" id="CACRXK020004530">
    <property type="protein sequence ID" value="CAB4003068.1"/>
    <property type="molecule type" value="Genomic_DNA"/>
</dbReference>
<name>A0A7D9E7N4_PARCT</name>
<reference evidence="2" key="1">
    <citation type="submission" date="2020-04" db="EMBL/GenBank/DDBJ databases">
        <authorList>
            <person name="Alioto T."/>
            <person name="Alioto T."/>
            <person name="Gomez Garrido J."/>
        </authorList>
    </citation>
    <scope>NUCLEOTIDE SEQUENCE</scope>
    <source>
        <strain evidence="2">A484AB</strain>
    </source>
</reference>
<dbReference type="InterPro" id="IPR032817">
    <property type="entry name" value="Mon2_C"/>
</dbReference>
<feature type="compositionally biased region" description="Low complexity" evidence="1">
    <location>
        <begin position="36"/>
        <end position="58"/>
    </location>
</feature>
<accession>A0A7D9E7N4</accession>
<feature type="region of interest" description="Disordered" evidence="1">
    <location>
        <begin position="36"/>
        <end position="66"/>
    </location>
</feature>
<dbReference type="PANTHER" id="PTHR34199:SF4">
    <property type="entry name" value="ARM REPEAT SUPERFAMILY PROTEIN"/>
    <property type="match status" value="1"/>
</dbReference>
<dbReference type="PANTHER" id="PTHR34199">
    <property type="entry name" value="NUMOD3 MOTIF FAMILY PROTEIN, EXPRESSED"/>
    <property type="match status" value="1"/>
</dbReference>
<evidence type="ECO:0000313" key="2">
    <source>
        <dbReference type="EMBL" id="CAB4003068.1"/>
    </source>
</evidence>
<feature type="region of interest" description="Disordered" evidence="1">
    <location>
        <begin position="149"/>
        <end position="171"/>
    </location>
</feature>
<sequence>SFCQYYDMQEHSTKVFHDLVNSLASFIQSLYSGAGQQTSSVTPPHSPSSHSAPPTQSSGNTAANGGTPIPGFHYHGVWLPLVKLPSGLARPVYLEQLDRIDTPNVAEAYAMTVAFKTLLALVNSIDELVKSTLKTEETTKVEGWIEPPEEVKTPDQTGVGTEAVENSNSDEENNLNEVWKQMLNSSWCGLLAALSLLLEAINDEAATEGILKCYQILSNSCGLLDLTFPRDAFIMSVCKASLPSQCSLSVLSVPSLDTTGDPKFLSSQASDLAEKSGATGSGFPTMVAGMAPGAQSGPVTLSSKNIRCMRAILNLAHCHGGILGSSWYILLATLKHLTWMLGLIPADGGSLKSGPISDIPNLVVSSSLKNEIPVLSAMLSRLFESSRFLDDVALHHLIDALCRLMSESADQAETTKDPSLFPIAKLLETGLHNLHRIPVLWKPLTAHLLEVCQNRHTRMREYGAEAVTMLIREALNHDHKPPLVANSQLQSMILSPLQDMSGNNNSDVRNRQLDCVLKILQLNGQNLGTGWPVIVGVVGAATNQKGSAIIQAGFQSLQLIVTDYLPMIPHSNLKLVIEVVGKYGLQPQELNISLTAVGLLWNISDFLNQNRVTIQEALEQLDTQASEPTRDEPTLPASDRLWMALYSKMGELCVDPRPAVRKSAGQTLFSTISAHGSLLDKVTWYTVLWQVLFPLLERVKTMSSAAASVPPPSDSATQGRILMHHSRDTAEKQWDETRVLSLNGVARVFNTRRQLLASLDEFPRAWALLLEFIEASALSKSAEVSLAALKSFLDIVQDPTPDDETKQPEAVFNAKSGNFVSKGRTKLKVKPKFCEASEDINLWVNAWRVWHNIGTTSTSQTHTLRVKKDSNGQVVKYRVYPTQSFLSALIDVFPYLFPRIYSRFGLSDLQKLSQVLVSSLRVPVHIDSAPFLTTAHDSALTSLQVSISNALDMLREPIPEQGSVLDNASQPMYPTVFAMLLQVVNLACHPPTVDEAENGANKKKDWVIPTLVPFSESCLERVVDLYQVCAGNESVIQDHVFFSIVKTLHHPLKLKYQCQRQTTWKLAINSLITILGKGLPVAYKDTRTELFHSMWEELAATFEDFLFATSNPPDTQTLENHLNDEQLDLKVLHVIRDDILPHSHIVPRDFLSRIMTLLNKGSIHSATNSTLEGLDGSKFPLREEFAKTCFEILLEFSFSNGDARGTQKEAKVSQLAIDSLLGRCKEVLSKYTEDDKLGGKCPLPRTRMAEVTFVIKAMATLVSSLKKTSNSPSSSCKVDPKLWSQVVEIYPCLVDCITCSSDAVRDALKQTLFEFKDLLLHKPNSKMAEMNHQ</sequence>
<dbReference type="SUPFAM" id="SSF48371">
    <property type="entry name" value="ARM repeat"/>
    <property type="match status" value="1"/>
</dbReference>
<feature type="non-terminal residue" evidence="2">
    <location>
        <position position="1"/>
    </location>
</feature>
<organism evidence="2 3">
    <name type="scientific">Paramuricea clavata</name>
    <name type="common">Red gorgonian</name>
    <name type="synonym">Violescent sea-whip</name>
    <dbReference type="NCBI Taxonomy" id="317549"/>
    <lineage>
        <taxon>Eukaryota</taxon>
        <taxon>Metazoa</taxon>
        <taxon>Cnidaria</taxon>
        <taxon>Anthozoa</taxon>
        <taxon>Octocorallia</taxon>
        <taxon>Malacalcyonacea</taxon>
        <taxon>Plexauridae</taxon>
        <taxon>Paramuricea</taxon>
    </lineage>
</organism>
<evidence type="ECO:0000256" key="1">
    <source>
        <dbReference type="SAM" id="MobiDB-lite"/>
    </source>
</evidence>
<comment type="caution">
    <text evidence="2">The sequence shown here is derived from an EMBL/GenBank/DDBJ whole genome shotgun (WGS) entry which is preliminary data.</text>
</comment>
<evidence type="ECO:0000313" key="3">
    <source>
        <dbReference type="Proteomes" id="UP001152795"/>
    </source>
</evidence>
<dbReference type="InterPro" id="IPR016024">
    <property type="entry name" value="ARM-type_fold"/>
</dbReference>
<protein>
    <submittedName>
        <fullName evidence="2">MON2 homolog</fullName>
    </submittedName>
</protein>
<gene>
    <name evidence="2" type="ORF">PACLA_8A040755</name>
</gene>
<dbReference type="Pfam" id="PF16206">
    <property type="entry name" value="Mon2_C"/>
    <property type="match status" value="1"/>
</dbReference>
<dbReference type="InterPro" id="IPR015403">
    <property type="entry name" value="Mon2/Sec7/BIG1-like_HDS"/>
</dbReference>